<comment type="subcellular location">
    <subcellularLocation>
        <location evidence="1">Mitochondrion</location>
    </subcellularLocation>
</comment>
<dbReference type="InterPro" id="IPR003789">
    <property type="entry name" value="Asn/Gln_tRNA_amidoTrase-B-like"/>
</dbReference>
<dbReference type="GO" id="GO:0005739">
    <property type="term" value="C:mitochondrion"/>
    <property type="evidence" value="ECO:0007669"/>
    <property type="project" value="UniProtKB-SubCell"/>
</dbReference>
<dbReference type="InterPro" id="IPR019004">
    <property type="entry name" value="YqeY/Aim41"/>
</dbReference>
<dbReference type="Proteomes" id="UP000054018">
    <property type="component" value="Unassembled WGS sequence"/>
</dbReference>
<accession>A0A0C9ZPD0</accession>
<evidence type="ECO:0000313" key="3">
    <source>
        <dbReference type="Proteomes" id="UP000054018"/>
    </source>
</evidence>
<reference evidence="2 3" key="1">
    <citation type="submission" date="2014-04" db="EMBL/GenBank/DDBJ databases">
        <authorList>
            <consortium name="DOE Joint Genome Institute"/>
            <person name="Kuo A."/>
            <person name="Kohler A."/>
            <person name="Costa M.D."/>
            <person name="Nagy L.G."/>
            <person name="Floudas D."/>
            <person name="Copeland A."/>
            <person name="Barry K.W."/>
            <person name="Cichocki N."/>
            <person name="Veneault-Fourrey C."/>
            <person name="LaButti K."/>
            <person name="Lindquist E.A."/>
            <person name="Lipzen A."/>
            <person name="Lundell T."/>
            <person name="Morin E."/>
            <person name="Murat C."/>
            <person name="Sun H."/>
            <person name="Tunlid A."/>
            <person name="Henrissat B."/>
            <person name="Grigoriev I.V."/>
            <person name="Hibbett D.S."/>
            <person name="Martin F."/>
            <person name="Nordberg H.P."/>
            <person name="Cantor M.N."/>
            <person name="Hua S.X."/>
        </authorList>
    </citation>
    <scope>NUCLEOTIDE SEQUENCE [LARGE SCALE GENOMIC DNA]</scope>
    <source>
        <strain evidence="2 3">441</strain>
    </source>
</reference>
<comment type="similarity">
    <text evidence="1">Belongs to the AIM41 family.</text>
</comment>
<organism evidence="2 3">
    <name type="scientific">Pisolithus microcarpus 441</name>
    <dbReference type="NCBI Taxonomy" id="765257"/>
    <lineage>
        <taxon>Eukaryota</taxon>
        <taxon>Fungi</taxon>
        <taxon>Dikarya</taxon>
        <taxon>Basidiomycota</taxon>
        <taxon>Agaricomycotina</taxon>
        <taxon>Agaricomycetes</taxon>
        <taxon>Agaricomycetidae</taxon>
        <taxon>Boletales</taxon>
        <taxon>Sclerodermatineae</taxon>
        <taxon>Pisolithaceae</taxon>
        <taxon>Pisolithus</taxon>
    </lineage>
</organism>
<dbReference type="Gene3D" id="1.10.1510.10">
    <property type="entry name" value="Uncharacterised protein YqeY/AIM41 PF09424, N-terminal domain"/>
    <property type="match status" value="1"/>
</dbReference>
<dbReference type="InterPro" id="IPR042184">
    <property type="entry name" value="YqeY/Aim41_N"/>
</dbReference>
<sequence length="170" mass="18660">MGPFVPRYFHSSLVKLDVREKINAAVKMALKEKDLVTSTTLRSVLSEVYNLDKATGSKAPSPAVAGVLRKAVSRRTESATEFIRCSRPDLAAKESREAEIISALLPPLLSETEVNCALQEAVGQCVTDDVNPRQMLGRILKAFYSKIDKSNVDSDFVKRRAEALANAPRP</sequence>
<dbReference type="PANTHER" id="PTHR28055:SF1">
    <property type="entry name" value="ALTERED INHERITANCE OF MITOCHONDRIA PROTEIN 41, MITOCHONDRIAL"/>
    <property type="match status" value="1"/>
</dbReference>
<proteinExistence type="inferred from homology"/>
<dbReference type="HOGENOM" id="CLU_079430_1_0_1"/>
<dbReference type="STRING" id="765257.A0A0C9ZPD0"/>
<protein>
    <recommendedName>
        <fullName evidence="1">Altered inheritance of mitochondria protein 41</fullName>
    </recommendedName>
</protein>
<reference evidence="3" key="2">
    <citation type="submission" date="2015-01" db="EMBL/GenBank/DDBJ databases">
        <title>Evolutionary Origins and Diversification of the Mycorrhizal Mutualists.</title>
        <authorList>
            <consortium name="DOE Joint Genome Institute"/>
            <consortium name="Mycorrhizal Genomics Consortium"/>
            <person name="Kohler A."/>
            <person name="Kuo A."/>
            <person name="Nagy L.G."/>
            <person name="Floudas D."/>
            <person name="Copeland A."/>
            <person name="Barry K.W."/>
            <person name="Cichocki N."/>
            <person name="Veneault-Fourrey C."/>
            <person name="LaButti K."/>
            <person name="Lindquist E.A."/>
            <person name="Lipzen A."/>
            <person name="Lundell T."/>
            <person name="Morin E."/>
            <person name="Murat C."/>
            <person name="Riley R."/>
            <person name="Ohm R."/>
            <person name="Sun H."/>
            <person name="Tunlid A."/>
            <person name="Henrissat B."/>
            <person name="Grigoriev I.V."/>
            <person name="Hibbett D.S."/>
            <person name="Martin F."/>
        </authorList>
    </citation>
    <scope>NUCLEOTIDE SEQUENCE [LARGE SCALE GENOMIC DNA]</scope>
    <source>
        <strain evidence="3">441</strain>
    </source>
</reference>
<dbReference type="GO" id="GO:0016884">
    <property type="term" value="F:carbon-nitrogen ligase activity, with glutamine as amido-N-donor"/>
    <property type="evidence" value="ECO:0007669"/>
    <property type="project" value="UniProtKB-UniRule"/>
</dbReference>
<evidence type="ECO:0000256" key="1">
    <source>
        <dbReference type="RuleBase" id="RU365099"/>
    </source>
</evidence>
<dbReference type="EMBL" id="KN833694">
    <property type="protein sequence ID" value="KIK27904.1"/>
    <property type="molecule type" value="Genomic_DNA"/>
</dbReference>
<gene>
    <name evidence="1" type="primary">AIM41</name>
    <name evidence="2" type="ORF">PISMIDRAFT_674219</name>
</gene>
<dbReference type="AlphaFoldDB" id="A0A0C9ZPD0"/>
<keyword evidence="3" id="KW-1185">Reference proteome</keyword>
<dbReference type="Pfam" id="PF09424">
    <property type="entry name" value="YqeY"/>
    <property type="match status" value="1"/>
</dbReference>
<dbReference type="PANTHER" id="PTHR28055">
    <property type="entry name" value="ALTERED INHERITANCE OF MITOCHONDRIA PROTEIN 41, MITOCHONDRIAL"/>
    <property type="match status" value="1"/>
</dbReference>
<dbReference type="OrthoDB" id="538640at2759"/>
<evidence type="ECO:0000313" key="2">
    <source>
        <dbReference type="EMBL" id="KIK27904.1"/>
    </source>
</evidence>
<keyword evidence="1" id="KW-0496">Mitochondrion</keyword>
<name>A0A0C9ZPD0_9AGAM</name>
<dbReference type="SUPFAM" id="SSF89095">
    <property type="entry name" value="GatB/YqeY motif"/>
    <property type="match status" value="1"/>
</dbReference>